<name>A0ABV9E1P3_9ACTN</name>
<dbReference type="RefSeq" id="WP_378578686.1">
    <property type="nucleotide sequence ID" value="NZ_JBHSFQ010000032.1"/>
</dbReference>
<comment type="caution">
    <text evidence="1">The sequence shown here is derived from an EMBL/GenBank/DDBJ whole genome shotgun (WGS) entry which is preliminary data.</text>
</comment>
<reference evidence="2" key="1">
    <citation type="journal article" date="2019" name="Int. J. Syst. Evol. Microbiol.">
        <title>The Global Catalogue of Microorganisms (GCM) 10K type strain sequencing project: providing services to taxonomists for standard genome sequencing and annotation.</title>
        <authorList>
            <consortium name="The Broad Institute Genomics Platform"/>
            <consortium name="The Broad Institute Genome Sequencing Center for Infectious Disease"/>
            <person name="Wu L."/>
            <person name="Ma J."/>
        </authorList>
    </citation>
    <scope>NUCLEOTIDE SEQUENCE [LARGE SCALE GENOMIC DNA]</scope>
    <source>
        <strain evidence="2">XZYJ18</strain>
    </source>
</reference>
<protein>
    <recommendedName>
        <fullName evidence="3">PD-(D/E)XK nuclease family transposase</fullName>
    </recommendedName>
</protein>
<sequence>MPSYEHEVLIDLFRQEPELAPEVLSGILGVDVPDHTKTDVENVDLTDVRPTEYRADMAISVSNKDREMAIIIEVQRARNNACGDVDQLNEWMRRAITAEAVDDLFA</sequence>
<keyword evidence="2" id="KW-1185">Reference proteome</keyword>
<accession>A0ABV9E1P3</accession>
<evidence type="ECO:0000313" key="2">
    <source>
        <dbReference type="Proteomes" id="UP001595923"/>
    </source>
</evidence>
<dbReference type="EMBL" id="JBHSFQ010000032">
    <property type="protein sequence ID" value="MFC4565055.1"/>
    <property type="molecule type" value="Genomic_DNA"/>
</dbReference>
<organism evidence="1 2">
    <name type="scientific">Nocardiopsis mangrovi</name>
    <dbReference type="NCBI Taxonomy" id="1179818"/>
    <lineage>
        <taxon>Bacteria</taxon>
        <taxon>Bacillati</taxon>
        <taxon>Actinomycetota</taxon>
        <taxon>Actinomycetes</taxon>
        <taxon>Streptosporangiales</taxon>
        <taxon>Nocardiopsidaceae</taxon>
        <taxon>Nocardiopsis</taxon>
    </lineage>
</organism>
<evidence type="ECO:0000313" key="1">
    <source>
        <dbReference type="EMBL" id="MFC4565055.1"/>
    </source>
</evidence>
<gene>
    <name evidence="1" type="ORF">ACFO4E_24635</name>
</gene>
<dbReference type="Proteomes" id="UP001595923">
    <property type="component" value="Unassembled WGS sequence"/>
</dbReference>
<proteinExistence type="predicted"/>
<evidence type="ECO:0008006" key="3">
    <source>
        <dbReference type="Google" id="ProtNLM"/>
    </source>
</evidence>